<accession>D4H6Z7</accession>
<dbReference type="eggNOG" id="COG3221">
    <property type="taxonomic scope" value="Bacteria"/>
</dbReference>
<keyword evidence="3" id="KW-1185">Reference proteome</keyword>
<dbReference type="PaxDb" id="522772-Dacet_1091"/>
<dbReference type="EMBL" id="CP001968">
    <property type="protein sequence ID" value="ADD67863.1"/>
    <property type="molecule type" value="Genomic_DNA"/>
</dbReference>
<dbReference type="PANTHER" id="PTHR35841:SF1">
    <property type="entry name" value="PHOSPHONATES-BINDING PERIPLASMIC PROTEIN"/>
    <property type="match status" value="1"/>
</dbReference>
<feature type="signal peptide" evidence="1">
    <location>
        <begin position="1"/>
        <end position="19"/>
    </location>
</feature>
<reference evidence="2 3" key="1">
    <citation type="journal article" date="2010" name="Stand. Genomic Sci.">
        <title>Complete genome sequence of Denitrovibrio acetiphilus type strain (N2460).</title>
        <authorList>
            <person name="Kiss H."/>
            <person name="Lang E."/>
            <person name="Lapidus A."/>
            <person name="Copeland A."/>
            <person name="Nolan M."/>
            <person name="Glavina Del Rio T."/>
            <person name="Chen F."/>
            <person name="Lucas S."/>
            <person name="Tice H."/>
            <person name="Cheng J.F."/>
            <person name="Han C."/>
            <person name="Goodwin L."/>
            <person name="Pitluck S."/>
            <person name="Liolios K."/>
            <person name="Pati A."/>
            <person name="Ivanova N."/>
            <person name="Mavromatis K."/>
            <person name="Chen A."/>
            <person name="Palaniappan K."/>
            <person name="Land M."/>
            <person name="Hauser L."/>
            <person name="Chang Y.J."/>
            <person name="Jeffries C.D."/>
            <person name="Detter J.C."/>
            <person name="Brettin T."/>
            <person name="Spring S."/>
            <person name="Rohde M."/>
            <person name="Goker M."/>
            <person name="Woyke T."/>
            <person name="Bristow J."/>
            <person name="Eisen J.A."/>
            <person name="Markowitz V."/>
            <person name="Hugenholtz P."/>
            <person name="Kyrpides N.C."/>
            <person name="Klenk H.P."/>
        </authorList>
    </citation>
    <scope>NUCLEOTIDE SEQUENCE [LARGE SCALE GENOMIC DNA]</scope>
    <source>
        <strain evidence="3">DSM 12809 / NBRC 114555 / N2460</strain>
    </source>
</reference>
<evidence type="ECO:0000313" key="3">
    <source>
        <dbReference type="Proteomes" id="UP000002012"/>
    </source>
</evidence>
<organism evidence="2 3">
    <name type="scientific">Denitrovibrio acetiphilus (strain DSM 12809 / NBRC 114555 / N2460)</name>
    <dbReference type="NCBI Taxonomy" id="522772"/>
    <lineage>
        <taxon>Bacteria</taxon>
        <taxon>Pseudomonadati</taxon>
        <taxon>Deferribacterota</taxon>
        <taxon>Deferribacteres</taxon>
        <taxon>Deferribacterales</taxon>
        <taxon>Geovibrionaceae</taxon>
        <taxon>Denitrovibrio</taxon>
    </lineage>
</organism>
<proteinExistence type="predicted"/>
<dbReference type="InParanoid" id="D4H6Z7"/>
<dbReference type="KEGG" id="dap:Dacet_1091"/>
<gene>
    <name evidence="2" type="ordered locus">Dacet_1091</name>
</gene>
<evidence type="ECO:0000313" key="2">
    <source>
        <dbReference type="EMBL" id="ADD67863.1"/>
    </source>
</evidence>
<dbReference type="HOGENOM" id="CLU_979056_0_0_0"/>
<dbReference type="STRING" id="522772.Dacet_1091"/>
<dbReference type="AlphaFoldDB" id="D4H6Z7"/>
<name>D4H6Z7_DENA2</name>
<keyword evidence="1" id="KW-0732">Signal</keyword>
<evidence type="ECO:0000256" key="1">
    <source>
        <dbReference type="SAM" id="SignalP"/>
    </source>
</evidence>
<sequence precursor="true">MLKHLLVLMLILASISAVSEPLKVGRSASDPANGLVNLQKLSEQVIEELKGKHYDSYKIYNAENADVPELISIIKDKKIDIMVESLYFASIIADNTNMEPVLLVSRNGSVYIKGFIVTRKDSVIHSVNDLNGKIVTVINTESVPAFLLPKKMIESTGLKFRMVQSADSPVTENSVGYYVTNDKAQAVNNVYLKKTDAAIICSGVWENVKFMPDFIKDNLKIIGTTESVPGIYLLIRRDMEKAKKEKLINIFLTMYRTSRAKNVCDLDGFHKIDFDWKTLFQNLK</sequence>
<dbReference type="Pfam" id="PF12974">
    <property type="entry name" value="Phosphonate-bd"/>
    <property type="match status" value="1"/>
</dbReference>
<dbReference type="SUPFAM" id="SSF53850">
    <property type="entry name" value="Periplasmic binding protein-like II"/>
    <property type="match status" value="1"/>
</dbReference>
<dbReference type="Gene3D" id="3.40.190.10">
    <property type="entry name" value="Periplasmic binding protein-like II"/>
    <property type="match status" value="2"/>
</dbReference>
<dbReference type="Proteomes" id="UP000002012">
    <property type="component" value="Chromosome"/>
</dbReference>
<protein>
    <submittedName>
        <fullName evidence="2">ABC-type phosphate/phosphonate transport system periplasmic component-like protein</fullName>
    </submittedName>
</protein>
<dbReference type="PANTHER" id="PTHR35841">
    <property type="entry name" value="PHOSPHONATES-BINDING PERIPLASMIC PROTEIN"/>
    <property type="match status" value="1"/>
</dbReference>
<feature type="chain" id="PRO_5003057803" evidence="1">
    <location>
        <begin position="20"/>
        <end position="284"/>
    </location>
</feature>
<dbReference type="OrthoDB" id="9776786at2"/>